<name>A0A411DHI8_CHRID</name>
<protein>
    <submittedName>
        <fullName evidence="1">Uncharacterized protein</fullName>
    </submittedName>
</protein>
<gene>
    <name evidence="1" type="ORF">EU348_00645</name>
</gene>
<reference evidence="1" key="1">
    <citation type="submission" date="2019-01" db="EMBL/GenBank/DDBJ databases">
        <title>Whole Genome Sequencing for Putative Detection of Antimicrobial Resistance and Potential Virulence Factors in Chryseobacterium indologenes isolated from Nile Tilapia in Tanzania.</title>
        <authorList>
            <person name="Mwega E."/>
            <person name="Mutoloki S."/>
            <person name="Mugimba K."/>
            <person name="Colquhoun D."/>
            <person name="Mdegela R."/>
            <person name="Evensen O."/>
            <person name="Wasteson Y."/>
        </authorList>
    </citation>
    <scope>NUCLEOTIDE SEQUENCE [LARGE SCALE GENOMIC DNA]</scope>
    <source>
        <strain evidence="1">StR 01</strain>
    </source>
</reference>
<accession>A0A411DHI8</accession>
<organism evidence="1">
    <name type="scientific">Chryseobacterium indologenes</name>
    <name type="common">Flavobacterium indologenes</name>
    <dbReference type="NCBI Taxonomy" id="253"/>
    <lineage>
        <taxon>Bacteria</taxon>
        <taxon>Pseudomonadati</taxon>
        <taxon>Bacteroidota</taxon>
        <taxon>Flavobacteriia</taxon>
        <taxon>Flavobacteriales</taxon>
        <taxon>Weeksellaceae</taxon>
        <taxon>Chryseobacterium group</taxon>
        <taxon>Chryseobacterium</taxon>
    </lineage>
</organism>
<sequence>MENCIVLFHFNLLMLATRKTKKRSPIDGSNNFDPLSIVKFREMPLKSYKELKFSSKFSIFQSEIMNDESLAILSKSSTKVFGKCTAEVTLRERALLEVLFPFFIL</sequence>
<evidence type="ECO:0000313" key="1">
    <source>
        <dbReference type="EMBL" id="QBA19751.1"/>
    </source>
</evidence>
<dbReference type="EMBL" id="CP035532">
    <property type="protein sequence ID" value="QBA19751.1"/>
    <property type="molecule type" value="Genomic_DNA"/>
</dbReference>
<dbReference type="AlphaFoldDB" id="A0A411DHI8"/>
<proteinExistence type="predicted"/>